<dbReference type="AlphaFoldDB" id="A0AAW1XDU2"/>
<dbReference type="EMBL" id="JBEDUW010000004">
    <property type="protein sequence ID" value="KAK9934349.1"/>
    <property type="molecule type" value="Genomic_DNA"/>
</dbReference>
<protein>
    <submittedName>
        <fullName evidence="2">Uncharacterized protein</fullName>
    </submittedName>
</protein>
<dbReference type="PANTHER" id="PTHR35280">
    <property type="entry name" value="F17L21.9"/>
    <property type="match status" value="1"/>
</dbReference>
<feature type="region of interest" description="Disordered" evidence="1">
    <location>
        <begin position="21"/>
        <end position="41"/>
    </location>
</feature>
<evidence type="ECO:0000256" key="1">
    <source>
        <dbReference type="SAM" id="MobiDB-lite"/>
    </source>
</evidence>
<dbReference type="PANTHER" id="PTHR35280:SF1">
    <property type="entry name" value="F17L21.9"/>
    <property type="match status" value="1"/>
</dbReference>
<keyword evidence="3" id="KW-1185">Reference proteome</keyword>
<evidence type="ECO:0000313" key="3">
    <source>
        <dbReference type="Proteomes" id="UP001457282"/>
    </source>
</evidence>
<evidence type="ECO:0000313" key="2">
    <source>
        <dbReference type="EMBL" id="KAK9934349.1"/>
    </source>
</evidence>
<accession>A0AAW1XDU2</accession>
<feature type="region of interest" description="Disordered" evidence="1">
    <location>
        <begin position="150"/>
        <end position="188"/>
    </location>
</feature>
<feature type="compositionally biased region" description="Polar residues" evidence="1">
    <location>
        <begin position="26"/>
        <end position="35"/>
    </location>
</feature>
<sequence>MESKDQNVELINEAIKRLLEERKNNRGASSESFSQGDDDKDDDLLLSRLLSQLESLKDKRRDEITSCEGGGELEASDGGGGEEIDKQEIVKELNKLKRQNTVTHWLLSTMLVLIIAWQASEVTLIWKVKHGLSNPFSYFGSLISGKFSGRSEQSRQDEKHQNDAYPSLKLPDLPSVELPDIGLTAEKH</sequence>
<gene>
    <name evidence="2" type="ORF">M0R45_021496</name>
</gene>
<name>A0AAW1XDU2_RUBAR</name>
<comment type="caution">
    <text evidence="2">The sequence shown here is derived from an EMBL/GenBank/DDBJ whole genome shotgun (WGS) entry which is preliminary data.</text>
</comment>
<dbReference type="Proteomes" id="UP001457282">
    <property type="component" value="Unassembled WGS sequence"/>
</dbReference>
<organism evidence="2 3">
    <name type="scientific">Rubus argutus</name>
    <name type="common">Southern blackberry</name>
    <dbReference type="NCBI Taxonomy" id="59490"/>
    <lineage>
        <taxon>Eukaryota</taxon>
        <taxon>Viridiplantae</taxon>
        <taxon>Streptophyta</taxon>
        <taxon>Embryophyta</taxon>
        <taxon>Tracheophyta</taxon>
        <taxon>Spermatophyta</taxon>
        <taxon>Magnoliopsida</taxon>
        <taxon>eudicotyledons</taxon>
        <taxon>Gunneridae</taxon>
        <taxon>Pentapetalae</taxon>
        <taxon>rosids</taxon>
        <taxon>fabids</taxon>
        <taxon>Rosales</taxon>
        <taxon>Rosaceae</taxon>
        <taxon>Rosoideae</taxon>
        <taxon>Rosoideae incertae sedis</taxon>
        <taxon>Rubus</taxon>
    </lineage>
</organism>
<feature type="compositionally biased region" description="Basic and acidic residues" evidence="1">
    <location>
        <begin position="152"/>
        <end position="162"/>
    </location>
</feature>
<proteinExistence type="predicted"/>
<reference evidence="2 3" key="1">
    <citation type="journal article" date="2023" name="G3 (Bethesda)">
        <title>A chromosome-length genome assembly and annotation of blackberry (Rubus argutus, cv. 'Hillquist').</title>
        <authorList>
            <person name="Bruna T."/>
            <person name="Aryal R."/>
            <person name="Dudchenko O."/>
            <person name="Sargent D.J."/>
            <person name="Mead D."/>
            <person name="Buti M."/>
            <person name="Cavallini A."/>
            <person name="Hytonen T."/>
            <person name="Andres J."/>
            <person name="Pham M."/>
            <person name="Weisz D."/>
            <person name="Mascagni F."/>
            <person name="Usai G."/>
            <person name="Natali L."/>
            <person name="Bassil N."/>
            <person name="Fernandez G.E."/>
            <person name="Lomsadze A."/>
            <person name="Armour M."/>
            <person name="Olukolu B."/>
            <person name="Poorten T."/>
            <person name="Britton C."/>
            <person name="Davik J."/>
            <person name="Ashrafi H."/>
            <person name="Aiden E.L."/>
            <person name="Borodovsky M."/>
            <person name="Worthington M."/>
        </authorList>
    </citation>
    <scope>NUCLEOTIDE SEQUENCE [LARGE SCALE GENOMIC DNA]</scope>
    <source>
        <strain evidence="2">PI 553951</strain>
    </source>
</reference>